<sequence>MSLVEQISRRMADCELVGRFRIATESPRATISDKLSFQMNTVVDVSSGALLMKLTHLCTLKSSPEEWSPAEDGQLSTIQLWRSLNSVLPAVKILLETHAIDLSRFFPGIESIRANLEVIDALLRNASESDLIEIYRTHMHSRFQAGQDAVLPGCQVFKVSVDDQIGWERDYDGFLDSSMAWKDASDEDLQSESRWIRAEGRPILRKPMLMVVSNSIFFTFLYERISMVADPETGNTLAELRKAYWATGGKSLADIWEQSEPFGPGISCPGWPIELLQNFEITGNPVQVKIY</sequence>
<name>A0AAN7BJ28_9PEZI</name>
<reference evidence="1" key="2">
    <citation type="submission" date="2023-05" db="EMBL/GenBank/DDBJ databases">
        <authorList>
            <consortium name="Lawrence Berkeley National Laboratory"/>
            <person name="Steindorff A."/>
            <person name="Hensen N."/>
            <person name="Bonometti L."/>
            <person name="Westerberg I."/>
            <person name="Brannstrom I.O."/>
            <person name="Guillou S."/>
            <person name="Cros-Aarteil S."/>
            <person name="Calhoun S."/>
            <person name="Haridas S."/>
            <person name="Kuo A."/>
            <person name="Mondo S."/>
            <person name="Pangilinan J."/>
            <person name="Riley R."/>
            <person name="Labutti K."/>
            <person name="Andreopoulos B."/>
            <person name="Lipzen A."/>
            <person name="Chen C."/>
            <person name="Yanf M."/>
            <person name="Daum C."/>
            <person name="Ng V."/>
            <person name="Clum A."/>
            <person name="Ohm R."/>
            <person name="Martin F."/>
            <person name="Silar P."/>
            <person name="Natvig D."/>
            <person name="Lalanne C."/>
            <person name="Gautier V."/>
            <person name="Ament-Velasquez S.L."/>
            <person name="Kruys A."/>
            <person name="Hutchinson M.I."/>
            <person name="Powell A.J."/>
            <person name="Barry K."/>
            <person name="Miller A.N."/>
            <person name="Grigoriev I.V."/>
            <person name="Debuchy R."/>
            <person name="Gladieux P."/>
            <person name="Thoren M.H."/>
            <person name="Johannesson H."/>
        </authorList>
    </citation>
    <scope>NUCLEOTIDE SEQUENCE</scope>
    <source>
        <strain evidence="1">CBS 990.96</strain>
    </source>
</reference>
<dbReference type="Proteomes" id="UP001301958">
    <property type="component" value="Unassembled WGS sequence"/>
</dbReference>
<comment type="caution">
    <text evidence="1">The sequence shown here is derived from an EMBL/GenBank/DDBJ whole genome shotgun (WGS) entry which is preliminary data.</text>
</comment>
<dbReference type="EMBL" id="MU865400">
    <property type="protein sequence ID" value="KAK4224189.1"/>
    <property type="molecule type" value="Genomic_DNA"/>
</dbReference>
<proteinExistence type="predicted"/>
<reference evidence="1" key="1">
    <citation type="journal article" date="2023" name="Mol. Phylogenet. Evol.">
        <title>Genome-scale phylogeny and comparative genomics of the fungal order Sordariales.</title>
        <authorList>
            <person name="Hensen N."/>
            <person name="Bonometti L."/>
            <person name="Westerberg I."/>
            <person name="Brannstrom I.O."/>
            <person name="Guillou S."/>
            <person name="Cros-Aarteil S."/>
            <person name="Calhoun S."/>
            <person name="Haridas S."/>
            <person name="Kuo A."/>
            <person name="Mondo S."/>
            <person name="Pangilinan J."/>
            <person name="Riley R."/>
            <person name="LaButti K."/>
            <person name="Andreopoulos B."/>
            <person name="Lipzen A."/>
            <person name="Chen C."/>
            <person name="Yan M."/>
            <person name="Daum C."/>
            <person name="Ng V."/>
            <person name="Clum A."/>
            <person name="Steindorff A."/>
            <person name="Ohm R.A."/>
            <person name="Martin F."/>
            <person name="Silar P."/>
            <person name="Natvig D.O."/>
            <person name="Lalanne C."/>
            <person name="Gautier V."/>
            <person name="Ament-Velasquez S.L."/>
            <person name="Kruys A."/>
            <person name="Hutchinson M.I."/>
            <person name="Powell A.J."/>
            <person name="Barry K."/>
            <person name="Miller A.N."/>
            <person name="Grigoriev I.V."/>
            <person name="Debuchy R."/>
            <person name="Gladieux P."/>
            <person name="Hiltunen Thoren M."/>
            <person name="Johannesson H."/>
        </authorList>
    </citation>
    <scope>NUCLEOTIDE SEQUENCE</scope>
    <source>
        <strain evidence="1">CBS 990.96</strain>
    </source>
</reference>
<organism evidence="1 2">
    <name type="scientific">Podospora fimiseda</name>
    <dbReference type="NCBI Taxonomy" id="252190"/>
    <lineage>
        <taxon>Eukaryota</taxon>
        <taxon>Fungi</taxon>
        <taxon>Dikarya</taxon>
        <taxon>Ascomycota</taxon>
        <taxon>Pezizomycotina</taxon>
        <taxon>Sordariomycetes</taxon>
        <taxon>Sordariomycetidae</taxon>
        <taxon>Sordariales</taxon>
        <taxon>Podosporaceae</taxon>
        <taxon>Podospora</taxon>
    </lineage>
</organism>
<protein>
    <submittedName>
        <fullName evidence="1">Uncharacterized protein</fullName>
    </submittedName>
</protein>
<keyword evidence="2" id="KW-1185">Reference proteome</keyword>
<gene>
    <name evidence="1" type="ORF">QBC38DRAFT_458554</name>
</gene>
<evidence type="ECO:0000313" key="1">
    <source>
        <dbReference type="EMBL" id="KAK4224189.1"/>
    </source>
</evidence>
<accession>A0AAN7BJ28</accession>
<dbReference type="AlphaFoldDB" id="A0AAN7BJ28"/>
<evidence type="ECO:0000313" key="2">
    <source>
        <dbReference type="Proteomes" id="UP001301958"/>
    </source>
</evidence>